<dbReference type="PANTHER" id="PTHR33886">
    <property type="entry name" value="UNSATURATED RHAMNOGALACTURONAN HYDROLASE (EUROFUNG)"/>
    <property type="match status" value="1"/>
</dbReference>
<dbReference type="RefSeq" id="WP_239483579.1">
    <property type="nucleotide sequence ID" value="NZ_JACJJL010000005.1"/>
</dbReference>
<dbReference type="Gene3D" id="1.50.10.10">
    <property type="match status" value="1"/>
</dbReference>
<dbReference type="SUPFAM" id="SSF48208">
    <property type="entry name" value="Six-hairpin glycosidases"/>
    <property type="match status" value="1"/>
</dbReference>
<organism evidence="3 4">
    <name type="scientific">Marseilla massiliensis</name>
    <dbReference type="NCBI Taxonomy" id="1841864"/>
    <lineage>
        <taxon>Bacteria</taxon>
        <taxon>Pseudomonadati</taxon>
        <taxon>Bacteroidota</taxon>
        <taxon>Bacteroidia</taxon>
        <taxon>Bacteroidales</taxon>
        <taxon>Prevotellaceae</taxon>
        <taxon>Marseilla</taxon>
    </lineage>
</organism>
<feature type="signal peptide" evidence="2">
    <location>
        <begin position="1"/>
        <end position="22"/>
    </location>
</feature>
<sequence>MKLKKIITPVLCATLFATALPAAETNEAKPSKKSVITAMRVANDYFMNKWSDPGQVIPYPSRKKNYEANLWTRGYYFEGLMDLYEVDPQQRYLDYAIEWGNKHNWGLRGTKNGVLPRNADNLCAGQTYIYLYQLDPKKPEKYITAIRSAIDSMMATDKIDDWSWIDAVQMAMPIFAQMGNLTGNKAYYDRAYDMYMFTKTKHGDNGLYNPKDSLWWRDADFDPPYKEPNGEDCYWSRGNGWIVVAMARMLDLLPEDEKHRKEYETMLVSMCKALKPLQREDGFWNVSLHDPSNYGGKELSGTAMFIYGMAYGVNHGLLDAAEFSPVIYKAWNAMVKDCLHPNGFLGYVQGTGKEPKEAQPVTYDREPDFDDFGLGAFLMAGSEITKMK</sequence>
<evidence type="ECO:0000256" key="2">
    <source>
        <dbReference type="SAM" id="SignalP"/>
    </source>
</evidence>
<keyword evidence="2" id="KW-0732">Signal</keyword>
<dbReference type="InterPro" id="IPR052043">
    <property type="entry name" value="PolySaccharide_Degr_Enz"/>
</dbReference>
<evidence type="ECO:0000313" key="3">
    <source>
        <dbReference type="EMBL" id="MBM6660975.1"/>
    </source>
</evidence>
<reference evidence="3 4" key="1">
    <citation type="journal article" date="2021" name="Sci. Rep.">
        <title>The distribution of antibiotic resistance genes in chicken gut microbiota commensals.</title>
        <authorList>
            <person name="Juricova H."/>
            <person name="Matiasovicova J."/>
            <person name="Kubasova T."/>
            <person name="Cejkova D."/>
            <person name="Rychlik I."/>
        </authorList>
    </citation>
    <scope>NUCLEOTIDE SEQUENCE [LARGE SCALE GENOMIC DNA]</scope>
    <source>
        <strain evidence="3 4">An819</strain>
    </source>
</reference>
<dbReference type="InterPro" id="IPR008928">
    <property type="entry name" value="6-hairpin_glycosidase_sf"/>
</dbReference>
<dbReference type="Proteomes" id="UP000764045">
    <property type="component" value="Unassembled WGS sequence"/>
</dbReference>
<dbReference type="InterPro" id="IPR010905">
    <property type="entry name" value="Glyco_hydro_88"/>
</dbReference>
<keyword evidence="1 3" id="KW-0378">Hydrolase</keyword>
<proteinExistence type="predicted"/>
<dbReference type="PANTHER" id="PTHR33886:SF8">
    <property type="entry name" value="UNSATURATED RHAMNOGALACTURONAN HYDROLASE (EUROFUNG)"/>
    <property type="match status" value="1"/>
</dbReference>
<feature type="chain" id="PRO_5037405866" evidence="2">
    <location>
        <begin position="23"/>
        <end position="388"/>
    </location>
</feature>
<protein>
    <submittedName>
        <fullName evidence="3">Glycoside hydrolase family 88 protein</fullName>
    </submittedName>
</protein>
<dbReference type="InterPro" id="IPR012341">
    <property type="entry name" value="6hp_glycosidase-like_sf"/>
</dbReference>
<dbReference type="Pfam" id="PF07470">
    <property type="entry name" value="Glyco_hydro_88"/>
    <property type="match status" value="1"/>
</dbReference>
<name>A0A938WKT3_9BACT</name>
<comment type="caution">
    <text evidence="3">The sequence shown here is derived from an EMBL/GenBank/DDBJ whole genome shotgun (WGS) entry which is preliminary data.</text>
</comment>
<dbReference type="GO" id="GO:0005975">
    <property type="term" value="P:carbohydrate metabolic process"/>
    <property type="evidence" value="ECO:0007669"/>
    <property type="project" value="InterPro"/>
</dbReference>
<dbReference type="AlphaFoldDB" id="A0A938WKT3"/>
<dbReference type="GO" id="GO:0016787">
    <property type="term" value="F:hydrolase activity"/>
    <property type="evidence" value="ECO:0007669"/>
    <property type="project" value="UniProtKB-KW"/>
</dbReference>
<accession>A0A938WKT3</accession>
<keyword evidence="4" id="KW-1185">Reference proteome</keyword>
<evidence type="ECO:0000256" key="1">
    <source>
        <dbReference type="ARBA" id="ARBA00022801"/>
    </source>
</evidence>
<gene>
    <name evidence="3" type="ORF">H6B30_04260</name>
</gene>
<evidence type="ECO:0000313" key="4">
    <source>
        <dbReference type="Proteomes" id="UP000764045"/>
    </source>
</evidence>
<dbReference type="EMBL" id="JACJJL010000005">
    <property type="protein sequence ID" value="MBM6660975.1"/>
    <property type="molecule type" value="Genomic_DNA"/>
</dbReference>